<dbReference type="Proteomes" id="UP000241762">
    <property type="component" value="Chromosome"/>
</dbReference>
<name>A0A2P1P8H8_9RICK</name>
<evidence type="ECO:0000259" key="2">
    <source>
        <dbReference type="Pfam" id="PF13116"/>
    </source>
</evidence>
<keyword evidence="1" id="KW-0472">Membrane</keyword>
<dbReference type="AlphaFoldDB" id="A0A2P1P8H8"/>
<feature type="domain" description="YhdP central" evidence="2">
    <location>
        <begin position="198"/>
        <end position="551"/>
    </location>
</feature>
<feature type="transmembrane region" description="Helical" evidence="1">
    <location>
        <begin position="7"/>
        <end position="29"/>
    </location>
</feature>
<dbReference type="InterPro" id="IPR025263">
    <property type="entry name" value="YhdP_central"/>
</dbReference>
<dbReference type="KEGG" id="ptc:phytr_6230"/>
<reference evidence="3 4" key="1">
    <citation type="submission" date="2018-03" db="EMBL/GenBank/DDBJ databases">
        <title>A gene transfer event suggests a long-term partnership between eustigmatophyte algae and a novel lineage of endosymbiotic bacteria.</title>
        <authorList>
            <person name="Yurchenko T."/>
            <person name="Sevcikova T."/>
            <person name="Pribyl P."/>
            <person name="El Karkouri K."/>
            <person name="Klimes V."/>
            <person name="Amaral R."/>
            <person name="Zbrankova V."/>
            <person name="Kim E."/>
            <person name="Raoult D."/>
            <person name="Santos L.M.A."/>
            <person name="Elias M."/>
        </authorList>
    </citation>
    <scope>NUCLEOTIDE SEQUENCE [LARGE SCALE GENOMIC DNA]</scope>
    <source>
        <strain evidence="3">CCALA 838</strain>
    </source>
</reference>
<keyword evidence="4" id="KW-1185">Reference proteome</keyword>
<dbReference type="OrthoDB" id="7161641at2"/>
<keyword evidence="1" id="KW-1133">Transmembrane helix</keyword>
<dbReference type="RefSeq" id="WP_106874422.1">
    <property type="nucleotide sequence ID" value="NZ_CP027845.1"/>
</dbReference>
<sequence length="796" mass="88561">MKYLADTLIKLLASILIVIILSVLTFILISDQQKSNVLRLVARTIINDKNFQIQNLSIDTKKKILSLYDTSFKIGDGKIMLPAIDIKYASWDQEIDISFKKVLIDDKSIDLNFLLKSPNFWSIKHQWSLFASNEESKCSIDSQNSTIKISQCYFKYDTTYLNISGNIVKNQKIEISSDFDNLPLDSYKFIKPFAKSHKVSEFFDYYVQEGNISGSLNINLDLNQQELKEENLSGHINLTNGVFKYDPDFPTVEKINAEVTIKGREVKSKISNAHSGGADAKGGSIYFAWQGEKDSKIIIDVDIKAHAKDINNFLLPENKKQLKKQGIDFTTSLGSIDAKINVTVPLREGTENSWQIDGNINNFSLGIAKEKIMLSKADLKVSLDDKHLSSTGYGNINGYYTKIKYEQDIPYTHSKIDCDLDLTKTDDQNGMLMASGEAILKIHFEDLNDKKNITVTSDLTKAKIILNQKSVETRIGEKLTLNASSSDNLDTLDIKLTGSGPLALTGKYNFEKDTLSNIVFNSKYIKNFTGFSQFLKDKIVINGQVHTFDMSEQDLMGATAVSRSALSLDVKINNLILKNDLTLNNCAIMMQCNKDRCTQSNIVASVGEQNVEAKLVSSTGEEQEWVVSTSNAGALLKALGLYKNVNKGNMSLNISMKKPPKDSNNNAPLMKGNVTIKNFYALKTPILTKIVSLTSIPGLVNLITADIKFQKLDATFNVLNNVINVLDCNVAGSSFDFMAKGAIDMNKRKIILKGAVVPSLYGLNSLIKVVPIINTLLNRKKVKGIIIAPFSIEETY</sequence>
<proteinExistence type="predicted"/>
<protein>
    <recommendedName>
        <fullName evidence="2">YhdP central domain-containing protein</fullName>
    </recommendedName>
</protein>
<accession>A0A2P1P8H8</accession>
<dbReference type="EMBL" id="CP027845">
    <property type="protein sequence ID" value="AVP87564.1"/>
    <property type="molecule type" value="Genomic_DNA"/>
</dbReference>
<evidence type="ECO:0000313" key="3">
    <source>
        <dbReference type="EMBL" id="AVP87564.1"/>
    </source>
</evidence>
<gene>
    <name evidence="3" type="ORF">phytr_6230</name>
</gene>
<dbReference type="Pfam" id="PF13116">
    <property type="entry name" value="YhdP"/>
    <property type="match status" value="1"/>
</dbReference>
<keyword evidence="1" id="KW-0812">Transmembrane</keyword>
<evidence type="ECO:0000256" key="1">
    <source>
        <dbReference type="SAM" id="Phobius"/>
    </source>
</evidence>
<organism evidence="3 4">
    <name type="scientific">Candidatus Phycorickettsia trachydisci</name>
    <dbReference type="NCBI Taxonomy" id="2115978"/>
    <lineage>
        <taxon>Bacteria</taxon>
        <taxon>Pseudomonadati</taxon>
        <taxon>Pseudomonadota</taxon>
        <taxon>Alphaproteobacteria</taxon>
        <taxon>Rickettsiales</taxon>
        <taxon>Rickettsiaceae</taxon>
        <taxon>Candidatus Phycorickettsia</taxon>
    </lineage>
</organism>
<evidence type="ECO:0000313" key="4">
    <source>
        <dbReference type="Proteomes" id="UP000241762"/>
    </source>
</evidence>